<evidence type="ECO:0000256" key="2">
    <source>
        <dbReference type="ARBA" id="ARBA00012224"/>
    </source>
</evidence>
<dbReference type="Pfam" id="PF00155">
    <property type="entry name" value="Aminotran_1_2"/>
    <property type="match status" value="1"/>
</dbReference>
<dbReference type="EMBL" id="JAPDPJ010000038">
    <property type="protein sequence ID" value="MCW3787872.1"/>
    <property type="molecule type" value="Genomic_DNA"/>
</dbReference>
<gene>
    <name evidence="7" type="ORF">OM075_15460</name>
</gene>
<dbReference type="Proteomes" id="UP001209229">
    <property type="component" value="Unassembled WGS sequence"/>
</dbReference>
<proteinExistence type="inferred from homology"/>
<dbReference type="PANTHER" id="PTHR43525:SF1">
    <property type="entry name" value="PROTEIN MALY"/>
    <property type="match status" value="1"/>
</dbReference>
<dbReference type="InterPro" id="IPR015421">
    <property type="entry name" value="PyrdxlP-dep_Trfase_major"/>
</dbReference>
<dbReference type="GO" id="GO:0008483">
    <property type="term" value="F:transaminase activity"/>
    <property type="evidence" value="ECO:0007669"/>
    <property type="project" value="UniProtKB-KW"/>
</dbReference>
<sequence length="393" mass="44720">MKFNFDEIVNRKGSNSYKWDTNKNSEVLPMWVADMDFKTAPPIIDALAQRVQHGVFGYANVPEPYYNAVIDWFSRRHHFQIEKEWMIYTIGVVPAVSAIILAMTQPGDKVIVQEPVYNCFFSSIRNNQCESVSNDLVYADGTYSINFDDLEIKAADPKAKVLLLCNPHNPAGRAWTKEELKRVGEICIKNNVFVISDEIHCDLVHKGHTHVPFASLGQEFLENSATCIAPSKTFNLAGLQVANILAYNPEIRQKIDKAININEVCDISPFAIEALIAAYTHPDSEIWLDDLKDYLWDNYQIVKNFFAEKLPEFPVLPLEATYLMWIDCSVLNMTSKELLDKMIEVENIRLNEGIIYGKAGEGFMRLNIACPKDTLFEGLKRTEKALKKILAEK</sequence>
<dbReference type="PANTHER" id="PTHR43525">
    <property type="entry name" value="PROTEIN MALY"/>
    <property type="match status" value="1"/>
</dbReference>
<evidence type="ECO:0000256" key="3">
    <source>
        <dbReference type="ARBA" id="ARBA00022898"/>
    </source>
</evidence>
<dbReference type="InterPro" id="IPR015424">
    <property type="entry name" value="PyrdxlP-dep_Trfase"/>
</dbReference>
<dbReference type="NCBIfam" id="TIGR04350">
    <property type="entry name" value="C_S_lyase_PatB"/>
    <property type="match status" value="1"/>
</dbReference>
<dbReference type="Gene3D" id="3.40.640.10">
    <property type="entry name" value="Type I PLP-dependent aspartate aminotransferase-like (Major domain)"/>
    <property type="match status" value="1"/>
</dbReference>
<reference evidence="7" key="1">
    <citation type="submission" date="2022-10" db="EMBL/GenBank/DDBJ databases">
        <authorList>
            <person name="Yu W.X."/>
        </authorList>
    </citation>
    <scope>NUCLEOTIDE SEQUENCE</scope>
    <source>
        <strain evidence="7">AAT</strain>
    </source>
</reference>
<evidence type="ECO:0000313" key="7">
    <source>
        <dbReference type="EMBL" id="MCW3787872.1"/>
    </source>
</evidence>
<dbReference type="CDD" id="cd00609">
    <property type="entry name" value="AAT_like"/>
    <property type="match status" value="1"/>
</dbReference>
<dbReference type="GO" id="GO:0030170">
    <property type="term" value="F:pyridoxal phosphate binding"/>
    <property type="evidence" value="ECO:0007669"/>
    <property type="project" value="InterPro"/>
</dbReference>
<dbReference type="Gene3D" id="3.90.1150.10">
    <property type="entry name" value="Aspartate Aminotransferase, domain 1"/>
    <property type="match status" value="1"/>
</dbReference>
<evidence type="ECO:0000259" key="6">
    <source>
        <dbReference type="Pfam" id="PF00155"/>
    </source>
</evidence>
<name>A0AAE3M6J2_9BACT</name>
<comment type="caution">
    <text evidence="7">The sequence shown here is derived from an EMBL/GenBank/DDBJ whole genome shotgun (WGS) entry which is preliminary data.</text>
</comment>
<evidence type="ECO:0000256" key="4">
    <source>
        <dbReference type="ARBA" id="ARBA00023239"/>
    </source>
</evidence>
<dbReference type="InterPro" id="IPR027619">
    <property type="entry name" value="C-S_lyase_PatB-like"/>
</dbReference>
<organism evidence="7 8">
    <name type="scientific">Plebeiibacterium sediminum</name>
    <dbReference type="NCBI Taxonomy" id="2992112"/>
    <lineage>
        <taxon>Bacteria</taxon>
        <taxon>Pseudomonadati</taxon>
        <taxon>Bacteroidota</taxon>
        <taxon>Bacteroidia</taxon>
        <taxon>Marinilabiliales</taxon>
        <taxon>Marinilabiliaceae</taxon>
        <taxon>Plebeiibacterium</taxon>
    </lineage>
</organism>
<dbReference type="RefSeq" id="WP_301191436.1">
    <property type="nucleotide sequence ID" value="NZ_JAPDPJ010000038.1"/>
</dbReference>
<keyword evidence="7" id="KW-0032">Aminotransferase</keyword>
<keyword evidence="4" id="KW-0456">Lyase</keyword>
<evidence type="ECO:0000313" key="8">
    <source>
        <dbReference type="Proteomes" id="UP001209229"/>
    </source>
</evidence>
<evidence type="ECO:0000256" key="1">
    <source>
        <dbReference type="ARBA" id="ARBA00001933"/>
    </source>
</evidence>
<dbReference type="InterPro" id="IPR015422">
    <property type="entry name" value="PyrdxlP-dep_Trfase_small"/>
</dbReference>
<accession>A0AAE3M6J2</accession>
<dbReference type="AlphaFoldDB" id="A0AAE3M6J2"/>
<comment type="cofactor">
    <cofactor evidence="1">
        <name>pyridoxal 5'-phosphate</name>
        <dbReference type="ChEBI" id="CHEBI:597326"/>
    </cofactor>
</comment>
<dbReference type="InterPro" id="IPR051798">
    <property type="entry name" value="Class-II_PLP-Dep_Aminotrans"/>
</dbReference>
<keyword evidence="8" id="KW-1185">Reference proteome</keyword>
<keyword evidence="7" id="KW-0808">Transferase</keyword>
<dbReference type="EC" id="4.4.1.13" evidence="2"/>
<dbReference type="InterPro" id="IPR004839">
    <property type="entry name" value="Aminotransferase_I/II_large"/>
</dbReference>
<protein>
    <recommendedName>
        <fullName evidence="2">cysteine-S-conjugate beta-lyase</fullName>
        <ecNumber evidence="2">4.4.1.13</ecNumber>
    </recommendedName>
</protein>
<comment type="similarity">
    <text evidence="5">Belongs to the class-II pyridoxal-phosphate-dependent aminotransferase family. MalY/PatB cystathionine beta-lyase subfamily.</text>
</comment>
<feature type="domain" description="Aminotransferase class I/classII large" evidence="6">
    <location>
        <begin position="34"/>
        <end position="375"/>
    </location>
</feature>
<keyword evidence="3" id="KW-0663">Pyridoxal phosphate</keyword>
<dbReference type="SUPFAM" id="SSF53383">
    <property type="entry name" value="PLP-dependent transferases"/>
    <property type="match status" value="1"/>
</dbReference>
<evidence type="ECO:0000256" key="5">
    <source>
        <dbReference type="ARBA" id="ARBA00037974"/>
    </source>
</evidence>
<dbReference type="GO" id="GO:0047804">
    <property type="term" value="F:cysteine-S-conjugate beta-lyase activity"/>
    <property type="evidence" value="ECO:0007669"/>
    <property type="project" value="UniProtKB-EC"/>
</dbReference>